<dbReference type="EMBL" id="JBGMEL010000001">
    <property type="protein sequence ID" value="MFA0789243.1"/>
    <property type="molecule type" value="Genomic_DNA"/>
</dbReference>
<name>A0ABV4NJK1_9GAMM</name>
<evidence type="ECO:0000313" key="2">
    <source>
        <dbReference type="Proteomes" id="UP001569414"/>
    </source>
</evidence>
<dbReference type="Proteomes" id="UP001569414">
    <property type="component" value="Unassembled WGS sequence"/>
</dbReference>
<dbReference type="InterPro" id="IPR051917">
    <property type="entry name" value="Transposase-Integrase"/>
</dbReference>
<dbReference type="InterPro" id="IPR012337">
    <property type="entry name" value="RNaseH-like_sf"/>
</dbReference>
<accession>A0ABV4NJK1</accession>
<keyword evidence="2" id="KW-1185">Reference proteome</keyword>
<gene>
    <name evidence="1" type="ORF">ACCI51_01715</name>
</gene>
<evidence type="ECO:0008006" key="3">
    <source>
        <dbReference type="Google" id="ProtNLM"/>
    </source>
</evidence>
<reference evidence="1 2" key="1">
    <citation type="submission" date="2024-08" db="EMBL/GenBank/DDBJ databases">
        <authorList>
            <person name="Ishaq N."/>
        </authorList>
    </citation>
    <scope>NUCLEOTIDE SEQUENCE [LARGE SCALE GENOMIC DNA]</scope>
    <source>
        <strain evidence="1 2">JCM 30400</strain>
    </source>
</reference>
<dbReference type="PANTHER" id="PTHR10948">
    <property type="entry name" value="TRANSPOSASE"/>
    <property type="match status" value="1"/>
</dbReference>
<comment type="caution">
    <text evidence="1">The sequence shown here is derived from an EMBL/GenBank/DDBJ whole genome shotgun (WGS) entry which is preliminary data.</text>
</comment>
<organism evidence="1 2">
    <name type="scientific">Microbulbifer echini</name>
    <dbReference type="NCBI Taxonomy" id="1529067"/>
    <lineage>
        <taxon>Bacteria</taxon>
        <taxon>Pseudomonadati</taxon>
        <taxon>Pseudomonadota</taxon>
        <taxon>Gammaproteobacteria</taxon>
        <taxon>Cellvibrionales</taxon>
        <taxon>Microbulbiferaceae</taxon>
        <taxon>Microbulbifer</taxon>
    </lineage>
</organism>
<dbReference type="RefSeq" id="WP_371842375.1">
    <property type="nucleotide sequence ID" value="NZ_JBGMEL010000001.1"/>
</dbReference>
<sequence length="90" mass="10406">MKTGEVLDSAIYFAHPYTSWGSGLNEITNGLLRQYFPRNTDFKLVIQNDVEVFIERLHNRLRKRWAIKFQADIGRIYGFLGSLKGNALQS</sequence>
<dbReference type="PANTHER" id="PTHR10948:SF23">
    <property type="entry name" value="TRANSPOSASE INSI FOR INSERTION SEQUENCE ELEMENT IS30A-RELATED"/>
    <property type="match status" value="1"/>
</dbReference>
<dbReference type="SUPFAM" id="SSF53098">
    <property type="entry name" value="Ribonuclease H-like"/>
    <property type="match status" value="1"/>
</dbReference>
<protein>
    <recommendedName>
        <fullName evidence="3">Integrase catalytic domain-containing protein</fullName>
    </recommendedName>
</protein>
<proteinExistence type="predicted"/>
<evidence type="ECO:0000313" key="1">
    <source>
        <dbReference type="EMBL" id="MFA0789243.1"/>
    </source>
</evidence>